<accession>A0A8K1CF40</accession>
<name>A0A8K1CF40_PYTOL</name>
<dbReference type="PANTHER" id="PTHR48043">
    <property type="entry name" value="EG:EG0003.4 PROTEIN-RELATED"/>
    <property type="match status" value="1"/>
</dbReference>
<dbReference type="InterPro" id="IPR002213">
    <property type="entry name" value="UDP_glucos_trans"/>
</dbReference>
<keyword evidence="1" id="KW-0328">Glycosyltransferase</keyword>
<comment type="caution">
    <text evidence="4">The sequence shown here is derived from an EMBL/GenBank/DDBJ whole genome shotgun (WGS) entry which is preliminary data.</text>
</comment>
<dbReference type="Gene3D" id="3.40.50.2000">
    <property type="entry name" value="Glycogen Phosphorylase B"/>
    <property type="match status" value="1"/>
</dbReference>
<dbReference type="OrthoDB" id="147652at2759"/>
<evidence type="ECO:0000313" key="4">
    <source>
        <dbReference type="EMBL" id="TMW61863.1"/>
    </source>
</evidence>
<reference evidence="4" key="1">
    <citation type="submission" date="2019-03" db="EMBL/GenBank/DDBJ databases">
        <title>Long read genome sequence of the mycoparasitic Pythium oligandrum ATCC 38472 isolated from sugarbeet rhizosphere.</title>
        <authorList>
            <person name="Gaulin E."/>
        </authorList>
    </citation>
    <scope>NUCLEOTIDE SEQUENCE</scope>
    <source>
        <strain evidence="4">ATCC 38472_TT</strain>
    </source>
</reference>
<evidence type="ECO:0000256" key="2">
    <source>
        <dbReference type="ARBA" id="ARBA00022679"/>
    </source>
</evidence>
<gene>
    <name evidence="4" type="ORF">Poli38472_010926</name>
</gene>
<protein>
    <recommendedName>
        <fullName evidence="6">UDP-Glycosyltransferase/glycogen phosphorylase</fullName>
    </recommendedName>
</protein>
<evidence type="ECO:0000313" key="5">
    <source>
        <dbReference type="Proteomes" id="UP000794436"/>
    </source>
</evidence>
<evidence type="ECO:0008006" key="6">
    <source>
        <dbReference type="Google" id="ProtNLM"/>
    </source>
</evidence>
<dbReference type="PANTHER" id="PTHR48043:SF145">
    <property type="entry name" value="FI06409P-RELATED"/>
    <property type="match status" value="1"/>
</dbReference>
<dbReference type="SUPFAM" id="SSF53756">
    <property type="entry name" value="UDP-Glycosyltransferase/glycogen phosphorylase"/>
    <property type="match status" value="1"/>
</dbReference>
<dbReference type="InterPro" id="IPR050271">
    <property type="entry name" value="UDP-glycosyltransferase"/>
</dbReference>
<dbReference type="Proteomes" id="UP000794436">
    <property type="component" value="Unassembled WGS sequence"/>
</dbReference>
<keyword evidence="2" id="KW-0808">Transferase</keyword>
<keyword evidence="3" id="KW-0732">Signal</keyword>
<dbReference type="CDD" id="cd03784">
    <property type="entry name" value="GT1_Gtf-like"/>
    <property type="match status" value="1"/>
</dbReference>
<feature type="signal peptide" evidence="3">
    <location>
        <begin position="1"/>
        <end position="20"/>
    </location>
</feature>
<sequence>MRLYTSLVTLAALVLPATQALNVAIVCTFGTRSDIAPIFEGLKDFAAIPGNNITYLAAPGLATGHASQFSYVESRVIPGLVLPEYMNNSAIADVVQTKKRVDNTKIFLDAINWIADIYEPNTRTLIEYFETHEKFDLVLCDAVEQACMDATKETGQKLAIYGPLGQYGVGSDWYVPDFLDPMPMEEWIASPWKRAKSYIDLIPFVVATLQARWKVQAAQARLGLTMDYIEPWEYPQKHLMLTHHVLGIEPSRMLPTNIEVFGPVVNMDNIPPMEPELQMALDNFQMDNVRVVFIAFGSVLTLKDSPELAEVMTRSIEQLVSDPMRKTAVIWASAYHDEKLVAPIQAKYPGRFLTPSWANQRRALMHDAVQVLISHAGYGSMTEALYNGKAQLMIPIVFDEFVNAHNAEEAGIALQMDKYTMTSEEMTSKVQRLLDAMADSSSKYARTVQRWKEICHLNNLRARTIVTNAVTMAATTGIDHLVPRDVTLSLFDRFAVFPVLVAYVAFWLTRKLLSRAPHMPSSSIKSL</sequence>
<evidence type="ECO:0000256" key="3">
    <source>
        <dbReference type="SAM" id="SignalP"/>
    </source>
</evidence>
<evidence type="ECO:0000256" key="1">
    <source>
        <dbReference type="ARBA" id="ARBA00022676"/>
    </source>
</evidence>
<dbReference type="AlphaFoldDB" id="A0A8K1CF40"/>
<proteinExistence type="predicted"/>
<feature type="chain" id="PRO_5035454265" description="UDP-Glycosyltransferase/glycogen phosphorylase" evidence="3">
    <location>
        <begin position="21"/>
        <end position="527"/>
    </location>
</feature>
<dbReference type="EMBL" id="SPLM01000075">
    <property type="protein sequence ID" value="TMW61863.1"/>
    <property type="molecule type" value="Genomic_DNA"/>
</dbReference>
<keyword evidence="5" id="KW-1185">Reference proteome</keyword>
<organism evidence="4 5">
    <name type="scientific">Pythium oligandrum</name>
    <name type="common">Mycoparasitic fungus</name>
    <dbReference type="NCBI Taxonomy" id="41045"/>
    <lineage>
        <taxon>Eukaryota</taxon>
        <taxon>Sar</taxon>
        <taxon>Stramenopiles</taxon>
        <taxon>Oomycota</taxon>
        <taxon>Peronosporomycetes</taxon>
        <taxon>Pythiales</taxon>
        <taxon>Pythiaceae</taxon>
        <taxon>Pythium</taxon>
    </lineage>
</organism>
<dbReference type="Pfam" id="PF00201">
    <property type="entry name" value="UDPGT"/>
    <property type="match status" value="1"/>
</dbReference>
<dbReference type="GO" id="GO:0008194">
    <property type="term" value="F:UDP-glycosyltransferase activity"/>
    <property type="evidence" value="ECO:0007669"/>
    <property type="project" value="InterPro"/>
</dbReference>